<dbReference type="RefSeq" id="WP_071857595.1">
    <property type="nucleotide sequence ID" value="NZ_JBHSHK010000009.1"/>
</dbReference>
<dbReference type="Pfam" id="PF02558">
    <property type="entry name" value="ApbA"/>
    <property type="match status" value="1"/>
</dbReference>
<proteinExistence type="predicted"/>
<name>A0A1L8TP49_9ENTE</name>
<reference evidence="3 4" key="1">
    <citation type="submission" date="2014-12" db="EMBL/GenBank/DDBJ databases">
        <title>Draft genome sequences of 29 type strains of Enterococci.</title>
        <authorList>
            <person name="Zhong Z."/>
            <person name="Sun Z."/>
            <person name="Liu W."/>
            <person name="Zhang W."/>
            <person name="Zhang H."/>
        </authorList>
    </citation>
    <scope>NUCLEOTIDE SEQUENCE [LARGE SCALE GENOMIC DNA]</scope>
    <source>
        <strain evidence="3 4">DSM 17122</strain>
    </source>
</reference>
<keyword evidence="4" id="KW-1185">Reference proteome</keyword>
<comment type="caution">
    <text evidence="3">The sequence shown here is derived from an EMBL/GenBank/DDBJ whole genome shotgun (WGS) entry which is preliminary data.</text>
</comment>
<keyword evidence="1" id="KW-0175">Coiled coil</keyword>
<dbReference type="InterPro" id="IPR013332">
    <property type="entry name" value="KPR_N"/>
</dbReference>
<dbReference type="STRING" id="249189.RV04_GL001704"/>
<accession>A0A1L8TP49</accession>
<sequence>MNVLIYGAGIQGSFLAHSLNKGMNHVTLLARGKKKDKLITDGLVLQHTLQRKQTKDQLRVIDTLKADDHYDIIFVTMKYSDFPQVIDSLARNSSSLIVFVGNQVNPAALAAELQKKSLEKKEILFGFQMTGGTNTSNGTTVLHFGKGKMKIGSISSSFTATKRLDTLFAKTDYSWQYEAQMVDWLESHALLIMIQNSYEYVYSAAPKKEKTRSQLDQLAQAMKEAVAVMDHAQIEILPKKQKYLFSHPALTKSLFTIYYQLPISQMVQGDFKEVYYLIRTFMQYSLEKQPTLKELLTQAKEKYEATI</sequence>
<evidence type="ECO:0000313" key="3">
    <source>
        <dbReference type="EMBL" id="OJG45938.1"/>
    </source>
</evidence>
<dbReference type="Gene3D" id="3.40.50.720">
    <property type="entry name" value="NAD(P)-binding Rossmann-like Domain"/>
    <property type="match status" value="1"/>
</dbReference>
<organism evidence="3 4">
    <name type="scientific">Enterococcus hermanniensis</name>
    <dbReference type="NCBI Taxonomy" id="249189"/>
    <lineage>
        <taxon>Bacteria</taxon>
        <taxon>Bacillati</taxon>
        <taxon>Bacillota</taxon>
        <taxon>Bacilli</taxon>
        <taxon>Lactobacillales</taxon>
        <taxon>Enterococcaceae</taxon>
        <taxon>Enterococcus</taxon>
    </lineage>
</organism>
<dbReference type="OrthoDB" id="9793586at2"/>
<evidence type="ECO:0000313" key="4">
    <source>
        <dbReference type="Proteomes" id="UP000182077"/>
    </source>
</evidence>
<evidence type="ECO:0000259" key="2">
    <source>
        <dbReference type="Pfam" id="PF02558"/>
    </source>
</evidence>
<protein>
    <recommendedName>
        <fullName evidence="2">Ketopantoate reductase N-terminal domain-containing protein</fullName>
    </recommendedName>
</protein>
<feature type="domain" description="Ketopantoate reductase N-terminal" evidence="2">
    <location>
        <begin position="3"/>
        <end position="154"/>
    </location>
</feature>
<feature type="coiled-coil region" evidence="1">
    <location>
        <begin position="208"/>
        <end position="235"/>
    </location>
</feature>
<dbReference type="SUPFAM" id="SSF51735">
    <property type="entry name" value="NAD(P)-binding Rossmann-fold domains"/>
    <property type="match status" value="1"/>
</dbReference>
<evidence type="ECO:0000256" key="1">
    <source>
        <dbReference type="SAM" id="Coils"/>
    </source>
</evidence>
<gene>
    <name evidence="3" type="ORF">RV04_GL001704</name>
</gene>
<dbReference type="EMBL" id="JXKQ01000004">
    <property type="protein sequence ID" value="OJG45938.1"/>
    <property type="molecule type" value="Genomic_DNA"/>
</dbReference>
<dbReference type="Proteomes" id="UP000182077">
    <property type="component" value="Unassembled WGS sequence"/>
</dbReference>
<dbReference type="InterPro" id="IPR036291">
    <property type="entry name" value="NAD(P)-bd_dom_sf"/>
</dbReference>
<dbReference type="AlphaFoldDB" id="A0A1L8TP49"/>